<sequence length="196" mass="21512">MKKNILTVVMAFTFGFVNAQEKADMAFGVKGGLNISTITNADVDGVNSKSLVGFHVGFFGEFMISNTFAIQPEVLYSAQGTKFEFEGLDGDLKLDYITIPVMAKYYVADAFSLEVGPQIGFLVSAKAKSGGESEDVKDELKSTDVSLNFGLGYDITENFMIGARYNFGLTRLQDELFPDEDESKNSVFQISIGYKF</sequence>
<dbReference type="Proteomes" id="UP001228643">
    <property type="component" value="Unassembled WGS sequence"/>
</dbReference>
<evidence type="ECO:0000256" key="1">
    <source>
        <dbReference type="SAM" id="SignalP"/>
    </source>
</evidence>
<accession>A0AAW6TV53</accession>
<dbReference type="RefSeq" id="WP_282718135.1">
    <property type="nucleotide sequence ID" value="NZ_JASCRY010000006.1"/>
</dbReference>
<organism evidence="3 4">
    <name type="scientific">Flavobacterium yafengii</name>
    <dbReference type="NCBI Taxonomy" id="3041253"/>
    <lineage>
        <taxon>Bacteria</taxon>
        <taxon>Pseudomonadati</taxon>
        <taxon>Bacteroidota</taxon>
        <taxon>Flavobacteriia</taxon>
        <taxon>Flavobacteriales</taxon>
        <taxon>Flavobacteriaceae</taxon>
        <taxon>Flavobacterium</taxon>
    </lineage>
</organism>
<comment type="caution">
    <text evidence="3">The sequence shown here is derived from an EMBL/GenBank/DDBJ whole genome shotgun (WGS) entry which is preliminary data.</text>
</comment>
<dbReference type="Pfam" id="PF13568">
    <property type="entry name" value="OMP_b-brl_2"/>
    <property type="match status" value="1"/>
</dbReference>
<feature type="domain" description="Outer membrane protein beta-barrel" evidence="2">
    <location>
        <begin position="19"/>
        <end position="172"/>
    </location>
</feature>
<dbReference type="SUPFAM" id="SSF56925">
    <property type="entry name" value="OMPA-like"/>
    <property type="match status" value="1"/>
</dbReference>
<name>A0AAW6TV53_9FLAO</name>
<dbReference type="Gene3D" id="2.40.160.20">
    <property type="match status" value="1"/>
</dbReference>
<dbReference type="InterPro" id="IPR011250">
    <property type="entry name" value="OMP/PagP_B-barrel"/>
</dbReference>
<evidence type="ECO:0000313" key="3">
    <source>
        <dbReference type="EMBL" id="MDI5951217.1"/>
    </source>
</evidence>
<evidence type="ECO:0000313" key="4">
    <source>
        <dbReference type="Proteomes" id="UP001228643"/>
    </source>
</evidence>
<keyword evidence="4" id="KW-1185">Reference proteome</keyword>
<keyword evidence="1" id="KW-0732">Signal</keyword>
<gene>
    <name evidence="3" type="ORF">QLS97_16315</name>
</gene>
<reference evidence="3 4" key="1">
    <citation type="submission" date="2023-04" db="EMBL/GenBank/DDBJ databases">
        <title>Two novel species of Flavobacterium.</title>
        <authorList>
            <person name="Liu Q."/>
            <person name="Xin Y.-H."/>
        </authorList>
    </citation>
    <scope>NUCLEOTIDE SEQUENCE [LARGE SCALE GENOMIC DNA]</scope>
    <source>
        <strain evidence="3 4">LB2P87</strain>
    </source>
</reference>
<feature type="signal peptide" evidence="1">
    <location>
        <begin position="1"/>
        <end position="19"/>
    </location>
</feature>
<feature type="chain" id="PRO_5043319490" evidence="1">
    <location>
        <begin position="20"/>
        <end position="196"/>
    </location>
</feature>
<dbReference type="InterPro" id="IPR025665">
    <property type="entry name" value="Beta-barrel_OMP_2"/>
</dbReference>
<evidence type="ECO:0000259" key="2">
    <source>
        <dbReference type="Pfam" id="PF13568"/>
    </source>
</evidence>
<proteinExistence type="predicted"/>
<protein>
    <submittedName>
        <fullName evidence="3">Porin family protein</fullName>
    </submittedName>
</protein>
<dbReference type="EMBL" id="JASCRY010000006">
    <property type="protein sequence ID" value="MDI5951217.1"/>
    <property type="molecule type" value="Genomic_DNA"/>
</dbReference>
<dbReference type="AlphaFoldDB" id="A0AAW6TV53"/>